<keyword evidence="2" id="KW-1185">Reference proteome</keyword>
<dbReference type="AlphaFoldDB" id="A0A9X2GPY0"/>
<sequence>MALQDALAGARELVPEVVFEDQVLIERKTGTTTDPDTLEIVDTYATVYEGPCKISPLGAGRDAAYGEGEVVLHRYRLKLPWAAATPVLPEDRATITESPDGWAVGRVMEVVDVDYKSSAVTRKLIVEDRA</sequence>
<evidence type="ECO:0000313" key="2">
    <source>
        <dbReference type="Proteomes" id="UP001139648"/>
    </source>
</evidence>
<gene>
    <name evidence="1" type="ORF">HD597_010086</name>
</gene>
<dbReference type="InterPro" id="IPR046075">
    <property type="entry name" value="DUF6093"/>
</dbReference>
<reference evidence="1" key="1">
    <citation type="submission" date="2022-06" db="EMBL/GenBank/DDBJ databases">
        <title>Sequencing the genomes of 1000 actinobacteria strains.</title>
        <authorList>
            <person name="Klenk H.-P."/>
        </authorList>
    </citation>
    <scope>NUCLEOTIDE SEQUENCE</scope>
    <source>
        <strain evidence="1">DSM 46694</strain>
    </source>
</reference>
<protein>
    <submittedName>
        <fullName evidence="1">Uncharacterized protein</fullName>
    </submittedName>
</protein>
<dbReference type="EMBL" id="JAMZEB010000002">
    <property type="protein sequence ID" value="MCP2363066.1"/>
    <property type="molecule type" value="Genomic_DNA"/>
</dbReference>
<dbReference type="RefSeq" id="WP_253754379.1">
    <property type="nucleotide sequence ID" value="NZ_BAABKA010000023.1"/>
</dbReference>
<proteinExistence type="predicted"/>
<accession>A0A9X2GPY0</accession>
<evidence type="ECO:0000313" key="1">
    <source>
        <dbReference type="EMBL" id="MCP2363066.1"/>
    </source>
</evidence>
<name>A0A9X2GPY0_9ACTN</name>
<dbReference type="Proteomes" id="UP001139648">
    <property type="component" value="Unassembled WGS sequence"/>
</dbReference>
<organism evidence="1 2">
    <name type="scientific">Nonomuraea thailandensis</name>
    <dbReference type="NCBI Taxonomy" id="1188745"/>
    <lineage>
        <taxon>Bacteria</taxon>
        <taxon>Bacillati</taxon>
        <taxon>Actinomycetota</taxon>
        <taxon>Actinomycetes</taxon>
        <taxon>Streptosporangiales</taxon>
        <taxon>Streptosporangiaceae</taxon>
        <taxon>Nonomuraea</taxon>
    </lineage>
</organism>
<dbReference type="Pfam" id="PF19586">
    <property type="entry name" value="DUF6093"/>
    <property type="match status" value="1"/>
</dbReference>
<comment type="caution">
    <text evidence="1">The sequence shown here is derived from an EMBL/GenBank/DDBJ whole genome shotgun (WGS) entry which is preliminary data.</text>
</comment>